<evidence type="ECO:0000256" key="4">
    <source>
        <dbReference type="ARBA" id="ARBA00022833"/>
    </source>
</evidence>
<dbReference type="Proteomes" id="UP000198521">
    <property type="component" value="Unassembled WGS sequence"/>
</dbReference>
<dbReference type="OrthoDB" id="1158432at2"/>
<reference evidence="7 8" key="1">
    <citation type="submission" date="2016-10" db="EMBL/GenBank/DDBJ databases">
        <authorList>
            <person name="de Groot N.N."/>
        </authorList>
    </citation>
    <scope>NUCLEOTIDE SEQUENCE [LARGE SCALE GENOMIC DNA]</scope>
    <source>
        <strain evidence="7 8">DSM 25232</strain>
    </source>
</reference>
<sequence>MKLLKLLFVLSIFVSCAAEDDSASYQIEQIFSDNLEKTIKVDIIYVQPSGVSGKSSYNLNESDFIANLNGSFFHRYGIGLEKGDVKTLNSDELYDLKDNRGRESSIFLQETQDFYREDRINVFVMKRSNTVAIAGIGKDKRALITDEFLFTSTAPHEIGHALGLFHYPEEGNIMSQIRPYLRAEFTSVQIDRLKKALDKIEEEK</sequence>
<gene>
    <name evidence="7" type="ORF">SAMN04487910_0693</name>
</gene>
<evidence type="ECO:0000313" key="8">
    <source>
        <dbReference type="Proteomes" id="UP000198521"/>
    </source>
</evidence>
<dbReference type="EMBL" id="FOAB01000001">
    <property type="protein sequence ID" value="SEK51081.1"/>
    <property type="molecule type" value="Genomic_DNA"/>
</dbReference>
<keyword evidence="8" id="KW-1185">Reference proteome</keyword>
<dbReference type="Pfam" id="PF00413">
    <property type="entry name" value="Peptidase_M10"/>
    <property type="match status" value="1"/>
</dbReference>
<feature type="chain" id="PRO_5011605100" evidence="5">
    <location>
        <begin position="18"/>
        <end position="204"/>
    </location>
</feature>
<keyword evidence="4" id="KW-0862">Zinc</keyword>
<organism evidence="7 8">
    <name type="scientific">Aquimarina amphilecti</name>
    <dbReference type="NCBI Taxonomy" id="1038014"/>
    <lineage>
        <taxon>Bacteria</taxon>
        <taxon>Pseudomonadati</taxon>
        <taxon>Bacteroidota</taxon>
        <taxon>Flavobacteriia</taxon>
        <taxon>Flavobacteriales</taxon>
        <taxon>Flavobacteriaceae</taxon>
        <taxon>Aquimarina</taxon>
    </lineage>
</organism>
<evidence type="ECO:0000256" key="5">
    <source>
        <dbReference type="SAM" id="SignalP"/>
    </source>
</evidence>
<feature type="domain" description="Peptidase M10 metallopeptidase" evidence="6">
    <location>
        <begin position="73"/>
        <end position="183"/>
    </location>
</feature>
<dbReference type="Gene3D" id="3.40.390.10">
    <property type="entry name" value="Collagenase (Catalytic Domain)"/>
    <property type="match status" value="1"/>
</dbReference>
<evidence type="ECO:0000313" key="7">
    <source>
        <dbReference type="EMBL" id="SEK51081.1"/>
    </source>
</evidence>
<dbReference type="InterPro" id="IPR024079">
    <property type="entry name" value="MetalloPept_cat_dom_sf"/>
</dbReference>
<dbReference type="GO" id="GO:0031012">
    <property type="term" value="C:extracellular matrix"/>
    <property type="evidence" value="ECO:0007669"/>
    <property type="project" value="InterPro"/>
</dbReference>
<keyword evidence="5" id="KW-0732">Signal</keyword>
<protein>
    <submittedName>
        <fullName evidence="7">Matrixin</fullName>
    </submittedName>
</protein>
<keyword evidence="1" id="KW-0645">Protease</keyword>
<dbReference type="SUPFAM" id="SSF55486">
    <property type="entry name" value="Metalloproteases ('zincins'), catalytic domain"/>
    <property type="match status" value="1"/>
</dbReference>
<dbReference type="AlphaFoldDB" id="A0A1H7HLD6"/>
<evidence type="ECO:0000256" key="3">
    <source>
        <dbReference type="ARBA" id="ARBA00022801"/>
    </source>
</evidence>
<dbReference type="GO" id="GO:0004222">
    <property type="term" value="F:metalloendopeptidase activity"/>
    <property type="evidence" value="ECO:0007669"/>
    <property type="project" value="InterPro"/>
</dbReference>
<accession>A0A1H7HLD6</accession>
<feature type="signal peptide" evidence="5">
    <location>
        <begin position="1"/>
        <end position="17"/>
    </location>
</feature>
<dbReference type="RefSeq" id="WP_091405607.1">
    <property type="nucleotide sequence ID" value="NZ_FOAB01000001.1"/>
</dbReference>
<evidence type="ECO:0000259" key="6">
    <source>
        <dbReference type="Pfam" id="PF00413"/>
    </source>
</evidence>
<proteinExistence type="predicted"/>
<name>A0A1H7HLD6_AQUAM</name>
<dbReference type="GO" id="GO:0008270">
    <property type="term" value="F:zinc ion binding"/>
    <property type="evidence" value="ECO:0007669"/>
    <property type="project" value="InterPro"/>
</dbReference>
<dbReference type="InterPro" id="IPR001818">
    <property type="entry name" value="Pept_M10_metallopeptidase"/>
</dbReference>
<evidence type="ECO:0000256" key="2">
    <source>
        <dbReference type="ARBA" id="ARBA00022723"/>
    </source>
</evidence>
<keyword evidence="2" id="KW-0479">Metal-binding</keyword>
<dbReference type="PROSITE" id="PS51257">
    <property type="entry name" value="PROKAR_LIPOPROTEIN"/>
    <property type="match status" value="1"/>
</dbReference>
<keyword evidence="3" id="KW-0378">Hydrolase</keyword>
<evidence type="ECO:0000256" key="1">
    <source>
        <dbReference type="ARBA" id="ARBA00022670"/>
    </source>
</evidence>
<dbReference type="GO" id="GO:0006508">
    <property type="term" value="P:proteolysis"/>
    <property type="evidence" value="ECO:0007669"/>
    <property type="project" value="UniProtKB-KW"/>
</dbReference>